<organism evidence="2 4">
    <name type="scientific">Puccinia graminis f. sp. tritici</name>
    <dbReference type="NCBI Taxonomy" id="56615"/>
    <lineage>
        <taxon>Eukaryota</taxon>
        <taxon>Fungi</taxon>
        <taxon>Dikarya</taxon>
        <taxon>Basidiomycota</taxon>
        <taxon>Pucciniomycotina</taxon>
        <taxon>Pucciniomycetes</taxon>
        <taxon>Pucciniales</taxon>
        <taxon>Pucciniaceae</taxon>
        <taxon>Puccinia</taxon>
    </lineage>
</organism>
<evidence type="ECO:0008006" key="6">
    <source>
        <dbReference type="Google" id="ProtNLM"/>
    </source>
</evidence>
<dbReference type="Proteomes" id="UP000325313">
    <property type="component" value="Unassembled WGS sequence"/>
</dbReference>
<gene>
    <name evidence="2" type="ORF">PGT21_018570</name>
    <name evidence="3" type="ORF">PGTUg99_034130</name>
</gene>
<proteinExistence type="predicted"/>
<evidence type="ECO:0000256" key="1">
    <source>
        <dbReference type="SAM" id="SignalP"/>
    </source>
</evidence>
<feature type="chain" id="PRO_5036137453" description="Extracellular membrane protein CFEM domain-containing protein" evidence="1">
    <location>
        <begin position="26"/>
        <end position="55"/>
    </location>
</feature>
<dbReference type="AlphaFoldDB" id="A0A5B0NCB0"/>
<dbReference type="Proteomes" id="UP000324748">
    <property type="component" value="Unassembled WGS sequence"/>
</dbReference>
<accession>A0A5B0NCB0</accession>
<name>A0A5B0NCB0_PUCGR</name>
<evidence type="ECO:0000313" key="3">
    <source>
        <dbReference type="EMBL" id="KAA1136166.1"/>
    </source>
</evidence>
<sequence>MSGLFSSINMALFLVLLEIASSCKGQAVSCNFRGHWCQCNIDGNGALVVIPNTGC</sequence>
<evidence type="ECO:0000313" key="5">
    <source>
        <dbReference type="Proteomes" id="UP000325313"/>
    </source>
</evidence>
<protein>
    <recommendedName>
        <fullName evidence="6">Extracellular membrane protein CFEM domain-containing protein</fullName>
    </recommendedName>
</protein>
<feature type="signal peptide" evidence="1">
    <location>
        <begin position="1"/>
        <end position="25"/>
    </location>
</feature>
<keyword evidence="1" id="KW-0732">Signal</keyword>
<evidence type="ECO:0000313" key="2">
    <source>
        <dbReference type="EMBL" id="KAA1085760.1"/>
    </source>
</evidence>
<evidence type="ECO:0000313" key="4">
    <source>
        <dbReference type="Proteomes" id="UP000324748"/>
    </source>
</evidence>
<dbReference type="EMBL" id="VSWC01000106">
    <property type="protein sequence ID" value="KAA1085760.1"/>
    <property type="molecule type" value="Genomic_DNA"/>
</dbReference>
<dbReference type="EMBL" id="VDEP01000036">
    <property type="protein sequence ID" value="KAA1136166.1"/>
    <property type="molecule type" value="Genomic_DNA"/>
</dbReference>
<reference evidence="4 5" key="1">
    <citation type="submission" date="2019-05" db="EMBL/GenBank/DDBJ databases">
        <title>Emergence of the Ug99 lineage of the wheat stem rust pathogen through somatic hybridization.</title>
        <authorList>
            <person name="Li F."/>
            <person name="Upadhyaya N.M."/>
            <person name="Sperschneider J."/>
            <person name="Matny O."/>
            <person name="Nguyen-Phuc H."/>
            <person name="Mago R."/>
            <person name="Raley C."/>
            <person name="Miller M.E."/>
            <person name="Silverstein K.A.T."/>
            <person name="Henningsen E."/>
            <person name="Hirsch C.D."/>
            <person name="Visser B."/>
            <person name="Pretorius Z.A."/>
            <person name="Steffenson B.J."/>
            <person name="Schwessinger B."/>
            <person name="Dodds P.N."/>
            <person name="Figueroa M."/>
        </authorList>
    </citation>
    <scope>NUCLEOTIDE SEQUENCE [LARGE SCALE GENOMIC DNA]</scope>
    <source>
        <strain evidence="2">21-0</strain>
        <strain evidence="3 5">Ug99</strain>
    </source>
</reference>
<comment type="caution">
    <text evidence="2">The sequence shown here is derived from an EMBL/GenBank/DDBJ whole genome shotgun (WGS) entry which is preliminary data.</text>
</comment>
<keyword evidence="4" id="KW-1185">Reference proteome</keyword>